<dbReference type="CDD" id="cd09084">
    <property type="entry name" value="EEP-2"/>
    <property type="match status" value="1"/>
</dbReference>
<evidence type="ECO:0000259" key="2">
    <source>
        <dbReference type="Pfam" id="PF03372"/>
    </source>
</evidence>
<dbReference type="HOGENOM" id="CLU_060500_0_1_10"/>
<gene>
    <name evidence="3" type="ordered locus">Fleli_1883</name>
</gene>
<accession>I4AJZ1</accession>
<feature type="transmembrane region" description="Helical" evidence="1">
    <location>
        <begin position="87"/>
        <end position="110"/>
    </location>
</feature>
<keyword evidence="1" id="KW-0812">Transmembrane</keyword>
<reference evidence="4" key="1">
    <citation type="submission" date="2012-06" db="EMBL/GenBank/DDBJ databases">
        <title>The complete genome of Flexibacter litoralis DSM 6794.</title>
        <authorList>
            <person name="Lucas S."/>
            <person name="Copeland A."/>
            <person name="Lapidus A."/>
            <person name="Glavina del Rio T."/>
            <person name="Dalin E."/>
            <person name="Tice H."/>
            <person name="Bruce D."/>
            <person name="Goodwin L."/>
            <person name="Pitluck S."/>
            <person name="Peters L."/>
            <person name="Ovchinnikova G."/>
            <person name="Lu M."/>
            <person name="Kyrpides N."/>
            <person name="Mavromatis K."/>
            <person name="Ivanova N."/>
            <person name="Brettin T."/>
            <person name="Detter J.C."/>
            <person name="Han C."/>
            <person name="Larimer F."/>
            <person name="Land M."/>
            <person name="Hauser L."/>
            <person name="Markowitz V."/>
            <person name="Cheng J.-F."/>
            <person name="Hugenholtz P."/>
            <person name="Woyke T."/>
            <person name="Wu D."/>
            <person name="Spring S."/>
            <person name="Lang E."/>
            <person name="Kopitz M."/>
            <person name="Brambilla E."/>
            <person name="Klenk H.-P."/>
            <person name="Eisen J.A."/>
        </authorList>
    </citation>
    <scope>NUCLEOTIDE SEQUENCE [LARGE SCALE GENOMIC DNA]</scope>
    <source>
        <strain evidence="4">ATCC 23117 / DSM 6794 / NBRC 15988 / NCIMB 1366 / Sio-4</strain>
    </source>
</reference>
<evidence type="ECO:0000313" key="4">
    <source>
        <dbReference type="Proteomes" id="UP000006054"/>
    </source>
</evidence>
<dbReference type="Pfam" id="PF03372">
    <property type="entry name" value="Exo_endo_phos"/>
    <property type="match status" value="1"/>
</dbReference>
<dbReference type="eggNOG" id="COG3021">
    <property type="taxonomic scope" value="Bacteria"/>
</dbReference>
<keyword evidence="1" id="KW-1133">Transmembrane helix</keyword>
<dbReference type="PATRIC" id="fig|880071.3.peg.1864"/>
<feature type="transmembrane region" description="Helical" evidence="1">
    <location>
        <begin position="29"/>
        <end position="47"/>
    </location>
</feature>
<sequence precursor="true">MPSQNRSCNSRRRKVRYDSWRRRYARRTFRFINSLVLVISVISYLSVLVSPEFFWLSGFVSMLIPFCIAANIFFIFLWWWCKRWYALYSLFVLIIGFPFWQASISLGGVWEEDIEKNKNYLSVLSYNVREFDVYQQKDNKHTVTKNTIEWVKNDTSDIKCIQDFYNSESTEVFNTREQLSAQNSKSPYNFHVRYTSSNHNRGQFGIAIFSKYPFINKGEVPFRVRTDNGAIFADIVKGKDTIRIYNIHLESMSINQNELKPIDKPEETFWYAGKRLKKGFSMRAQQVQTITNHIKTSPYPVILCGDLNDLPYSYTYFKIRRNLKNSFESKGLGTEFTFNGKLFFLRIDNQFYDDEKLDCLYFNTHREIPFSDHYPIRAIYEIE</sequence>
<feature type="domain" description="Endonuclease/exonuclease/phosphatase" evidence="2">
    <location>
        <begin position="124"/>
        <end position="373"/>
    </location>
</feature>
<feature type="transmembrane region" description="Helical" evidence="1">
    <location>
        <begin position="53"/>
        <end position="80"/>
    </location>
</feature>
<dbReference type="Gene3D" id="3.60.10.10">
    <property type="entry name" value="Endonuclease/exonuclease/phosphatase"/>
    <property type="match status" value="1"/>
</dbReference>
<name>I4AJZ1_BERLS</name>
<keyword evidence="1" id="KW-0472">Membrane</keyword>
<dbReference type="AlphaFoldDB" id="I4AJZ1"/>
<dbReference type="Proteomes" id="UP000006054">
    <property type="component" value="Chromosome"/>
</dbReference>
<dbReference type="KEGG" id="fli:Fleli_1883"/>
<dbReference type="InterPro" id="IPR005135">
    <property type="entry name" value="Endo/exonuclease/phosphatase"/>
</dbReference>
<dbReference type="SUPFAM" id="SSF56219">
    <property type="entry name" value="DNase I-like"/>
    <property type="match status" value="1"/>
</dbReference>
<proteinExistence type="predicted"/>
<keyword evidence="4" id="KW-1185">Reference proteome</keyword>
<protein>
    <submittedName>
        <fullName evidence="3">Metal-dependent hydrolase</fullName>
    </submittedName>
</protein>
<keyword evidence="3" id="KW-0378">Hydrolase</keyword>
<evidence type="ECO:0000256" key="1">
    <source>
        <dbReference type="SAM" id="Phobius"/>
    </source>
</evidence>
<dbReference type="RefSeq" id="WP_014797728.1">
    <property type="nucleotide sequence ID" value="NC_018018.1"/>
</dbReference>
<dbReference type="EMBL" id="CP003345">
    <property type="protein sequence ID" value="AFM04276.1"/>
    <property type="molecule type" value="Genomic_DNA"/>
</dbReference>
<evidence type="ECO:0000313" key="3">
    <source>
        <dbReference type="EMBL" id="AFM04276.1"/>
    </source>
</evidence>
<dbReference type="STRING" id="880071.Fleli_1883"/>
<dbReference type="InterPro" id="IPR036691">
    <property type="entry name" value="Endo/exonu/phosph_ase_sf"/>
</dbReference>
<dbReference type="GO" id="GO:0016787">
    <property type="term" value="F:hydrolase activity"/>
    <property type="evidence" value="ECO:0007669"/>
    <property type="project" value="UniProtKB-KW"/>
</dbReference>
<organism evidence="3 4">
    <name type="scientific">Bernardetia litoralis (strain ATCC 23117 / DSM 6794 / NBRC 15988 / NCIMB 1366 / Fx l1 / Sio-4)</name>
    <name type="common">Flexibacter litoralis</name>
    <dbReference type="NCBI Taxonomy" id="880071"/>
    <lineage>
        <taxon>Bacteria</taxon>
        <taxon>Pseudomonadati</taxon>
        <taxon>Bacteroidota</taxon>
        <taxon>Cytophagia</taxon>
        <taxon>Cytophagales</taxon>
        <taxon>Bernardetiaceae</taxon>
        <taxon>Bernardetia</taxon>
    </lineage>
</organism>
<dbReference type="OrthoDB" id="635146at2"/>